<reference evidence="5 6" key="1">
    <citation type="submission" date="2019-10" db="EMBL/GenBank/DDBJ databases">
        <title>Description of Paenibacillus terricola sp. nov.</title>
        <authorList>
            <person name="Carlier A."/>
            <person name="Qi S."/>
        </authorList>
    </citation>
    <scope>NUCLEOTIDE SEQUENCE [LARGE SCALE GENOMIC DNA]</scope>
    <source>
        <strain evidence="5 6">LMG 31459</strain>
    </source>
</reference>
<comment type="caution">
    <text evidence="5">The sequence shown here is derived from an EMBL/GenBank/DDBJ whole genome shotgun (WGS) entry which is preliminary data.</text>
</comment>
<dbReference type="PROSITE" id="PS50043">
    <property type="entry name" value="HTH_LUXR_2"/>
    <property type="match status" value="1"/>
</dbReference>
<dbReference type="InterPro" id="IPR036388">
    <property type="entry name" value="WH-like_DNA-bd_sf"/>
</dbReference>
<evidence type="ECO:0000259" key="4">
    <source>
        <dbReference type="PROSITE" id="PS50043"/>
    </source>
</evidence>
<dbReference type="Gene3D" id="1.10.10.10">
    <property type="entry name" value="Winged helix-like DNA-binding domain superfamily/Winged helix DNA-binding domain"/>
    <property type="match status" value="1"/>
</dbReference>
<dbReference type="CDD" id="cd06170">
    <property type="entry name" value="LuxR_C_like"/>
    <property type="match status" value="1"/>
</dbReference>
<dbReference type="Proteomes" id="UP000596857">
    <property type="component" value="Unassembled WGS sequence"/>
</dbReference>
<dbReference type="Pfam" id="PF00196">
    <property type="entry name" value="GerE"/>
    <property type="match status" value="1"/>
</dbReference>
<dbReference type="PANTHER" id="PTHR44688">
    <property type="entry name" value="DNA-BINDING TRANSCRIPTIONAL ACTIVATOR DEVR_DOSR"/>
    <property type="match status" value="1"/>
</dbReference>
<keyword evidence="3" id="KW-0804">Transcription</keyword>
<dbReference type="PRINTS" id="PR00038">
    <property type="entry name" value="HTHLUXR"/>
</dbReference>
<dbReference type="EMBL" id="WHOB01000009">
    <property type="protein sequence ID" value="NOU77387.1"/>
    <property type="molecule type" value="Genomic_DNA"/>
</dbReference>
<dbReference type="InterPro" id="IPR016032">
    <property type="entry name" value="Sig_transdc_resp-reg_C-effctor"/>
</dbReference>
<feature type="domain" description="HTH luxR-type" evidence="4">
    <location>
        <begin position="18"/>
        <end position="83"/>
    </location>
</feature>
<name>A0ABX1Y8X1_9BACL</name>
<evidence type="ECO:0000256" key="1">
    <source>
        <dbReference type="ARBA" id="ARBA00023015"/>
    </source>
</evidence>
<evidence type="ECO:0000313" key="6">
    <source>
        <dbReference type="Proteomes" id="UP000596857"/>
    </source>
</evidence>
<evidence type="ECO:0000256" key="2">
    <source>
        <dbReference type="ARBA" id="ARBA00023125"/>
    </source>
</evidence>
<dbReference type="PROSITE" id="PS00622">
    <property type="entry name" value="HTH_LUXR_1"/>
    <property type="match status" value="1"/>
</dbReference>
<keyword evidence="2" id="KW-0238">DNA-binding</keyword>
<evidence type="ECO:0000256" key="3">
    <source>
        <dbReference type="ARBA" id="ARBA00023163"/>
    </source>
</evidence>
<gene>
    <name evidence="5" type="ORF">GC101_00655</name>
</gene>
<dbReference type="PANTHER" id="PTHR44688:SF16">
    <property type="entry name" value="DNA-BINDING TRANSCRIPTIONAL ACTIVATOR DEVR_DOSR"/>
    <property type="match status" value="1"/>
</dbReference>
<protein>
    <recommendedName>
        <fullName evidence="4">HTH luxR-type domain-containing protein</fullName>
    </recommendedName>
</protein>
<keyword evidence="6" id="KW-1185">Reference proteome</keyword>
<dbReference type="InterPro" id="IPR000792">
    <property type="entry name" value="Tscrpt_reg_LuxR_C"/>
</dbReference>
<proteinExistence type="predicted"/>
<keyword evidence="1" id="KW-0805">Transcription regulation</keyword>
<dbReference type="SMART" id="SM00421">
    <property type="entry name" value="HTH_LUXR"/>
    <property type="match status" value="1"/>
</dbReference>
<sequence>MRRTVSAVKLLNSAALKTPKEEWGISPREEEVLELIILGKTNKEIAGALFISEHTVKNHLSRIFTKMNVTDRSQIIALVYKRILDSERIEI</sequence>
<evidence type="ECO:0000313" key="5">
    <source>
        <dbReference type="EMBL" id="NOU77387.1"/>
    </source>
</evidence>
<accession>A0ABX1Y8X1</accession>
<dbReference type="SUPFAM" id="SSF46894">
    <property type="entry name" value="C-terminal effector domain of the bipartite response regulators"/>
    <property type="match status" value="1"/>
</dbReference>
<organism evidence="5 6">
    <name type="scientific">Paenibacillus phytohabitans</name>
    <dbReference type="NCBI Taxonomy" id="2654978"/>
    <lineage>
        <taxon>Bacteria</taxon>
        <taxon>Bacillati</taxon>
        <taxon>Bacillota</taxon>
        <taxon>Bacilli</taxon>
        <taxon>Bacillales</taxon>
        <taxon>Paenibacillaceae</taxon>
        <taxon>Paenibacillus</taxon>
    </lineage>
</organism>